<dbReference type="AlphaFoldDB" id="A0A379SMA0"/>
<protein>
    <submittedName>
        <fullName evidence="1">Uncharacterized protein</fullName>
    </submittedName>
</protein>
<accession>A0A379SMA0</accession>
<sequence length="90" mass="10664">MLTGSVHAGIQISPMNISLNNQDEYSGTVSVYSTSTETQYIKVTVKKLSFRGHHSKKKYQYFPEMMKDWWFHLRVLSFRHRENILSGYFR</sequence>
<dbReference type="EMBL" id="UGXD01000001">
    <property type="protein sequence ID" value="SUG30669.1"/>
    <property type="molecule type" value="Genomic_DNA"/>
</dbReference>
<gene>
    <name evidence="1" type="ORF">NCTC7304_00018</name>
</gene>
<evidence type="ECO:0000313" key="1">
    <source>
        <dbReference type="EMBL" id="SUG30669.1"/>
    </source>
</evidence>
<reference evidence="1 2" key="1">
    <citation type="submission" date="2018-06" db="EMBL/GenBank/DDBJ databases">
        <authorList>
            <consortium name="Pathogen Informatics"/>
            <person name="Doyle S."/>
        </authorList>
    </citation>
    <scope>NUCLEOTIDE SEQUENCE [LARGE SCALE GENOMIC DNA]</scope>
    <source>
        <strain evidence="1 2">NCTC7304</strain>
    </source>
</reference>
<dbReference type="Gene3D" id="2.60.40.10">
    <property type="entry name" value="Immunoglobulins"/>
    <property type="match status" value="1"/>
</dbReference>
<name>A0A379SMA0_SALER</name>
<organism evidence="1 2">
    <name type="scientific">Salmonella enterica subsp. arizonae</name>
    <dbReference type="NCBI Taxonomy" id="59203"/>
    <lineage>
        <taxon>Bacteria</taxon>
        <taxon>Pseudomonadati</taxon>
        <taxon>Pseudomonadota</taxon>
        <taxon>Gammaproteobacteria</taxon>
        <taxon>Enterobacterales</taxon>
        <taxon>Enterobacteriaceae</taxon>
        <taxon>Salmonella</taxon>
    </lineage>
</organism>
<proteinExistence type="predicted"/>
<dbReference type="Proteomes" id="UP000254762">
    <property type="component" value="Unassembled WGS sequence"/>
</dbReference>
<dbReference type="InterPro" id="IPR013783">
    <property type="entry name" value="Ig-like_fold"/>
</dbReference>
<evidence type="ECO:0000313" key="2">
    <source>
        <dbReference type="Proteomes" id="UP000254762"/>
    </source>
</evidence>